<evidence type="ECO:0000313" key="4">
    <source>
        <dbReference type="EMBL" id="BCD46630.1"/>
    </source>
</evidence>
<evidence type="ECO:0000259" key="3">
    <source>
        <dbReference type="Pfam" id="PF04052"/>
    </source>
</evidence>
<reference evidence="4 7" key="2">
    <citation type="submission" date="2020-04" db="EMBL/GenBank/DDBJ databases">
        <title>Genomic analysis of gastric non-Helicobacter pylori Helicobacters isolated in Japan.</title>
        <authorList>
            <person name="Suzuki M."/>
            <person name="Rimbara E."/>
        </authorList>
    </citation>
    <scope>NUCLEOTIDE SEQUENCE [LARGE SCALE GENOMIC DNA]</scope>
    <source>
        <strain evidence="4 7">NHP19-0020</strain>
    </source>
</reference>
<dbReference type="Proteomes" id="UP000317935">
    <property type="component" value="Chromosome"/>
</dbReference>
<dbReference type="Proteomes" id="UP000509742">
    <property type="component" value="Chromosome"/>
</dbReference>
<feature type="signal peptide" evidence="2">
    <location>
        <begin position="1"/>
        <end position="16"/>
    </location>
</feature>
<dbReference type="AlphaFoldDB" id="A0A6J4D1R1"/>
<reference evidence="5 6" key="1">
    <citation type="submission" date="2019-06" db="EMBL/GenBank/DDBJ databases">
        <title>Complete genome sequence of Helicobacter suis SNTW101c.</title>
        <authorList>
            <person name="Rimbara E."/>
            <person name="Suzuki M."/>
            <person name="Matsui H."/>
            <person name="Nakamura M."/>
            <person name="Mori S."/>
            <person name="Shibayama K."/>
        </authorList>
    </citation>
    <scope>NUCLEOTIDE SEQUENCE [LARGE SCALE GENOMIC DNA]</scope>
    <source>
        <strain evidence="5 6">SNTW101c</strain>
    </source>
</reference>
<dbReference type="InterPro" id="IPR007195">
    <property type="entry name" value="TolB_N"/>
</dbReference>
<sequence length="413" mass="46404">MRILWLFLLCYSSLLATDATLDIVKTIGKLPKVAIFYQNTDPYLKKIARLLASDLKISGHFEVMGAPQIQTQTPSYDSLATKGIQILVEIKADQNHQIHATLYDIANRSIKASKDYEFNTKALYPFIAHRVAIDTNALIQAPSIAWMQRMVVFAKYLSPGVTSIVVADYTLSYQQEIIKNNLLNIFPKWANADQSAIYFTQYLREPTIIKYDIRTGKSEAITQSSGMAAVSSVSKNGDKLLLSLAPDGQTDIFFYDTLKKSLKRLTTYSGIDVMGTFVDNEKAMVFVSDRSGYPNIYLKKLRENAPVEQVVFYAKNNDSITASGDNIVYVSREDKDANGQSTFNLHLITLKSDYVRRLTVSGVNQMPRFSYDGKAVMFLKKAASQSALGVILLDSNQSYLFPLENLEIQSFDW</sequence>
<dbReference type="PANTHER" id="PTHR36842:SF1">
    <property type="entry name" value="PROTEIN TOLB"/>
    <property type="match status" value="1"/>
</dbReference>
<dbReference type="SUPFAM" id="SSF69304">
    <property type="entry name" value="Tricorn protease N-terminal domain"/>
    <property type="match status" value="1"/>
</dbReference>
<dbReference type="Pfam" id="PF04052">
    <property type="entry name" value="TolB_N"/>
    <property type="match status" value="1"/>
</dbReference>
<dbReference type="SUPFAM" id="SSF52964">
    <property type="entry name" value="TolB, N-terminal domain"/>
    <property type="match status" value="1"/>
</dbReference>
<evidence type="ECO:0000313" key="6">
    <source>
        <dbReference type="Proteomes" id="UP000317935"/>
    </source>
</evidence>
<dbReference type="Pfam" id="PF07676">
    <property type="entry name" value="PD40"/>
    <property type="match status" value="1"/>
</dbReference>
<dbReference type="EMBL" id="AP023036">
    <property type="protein sequence ID" value="BCD46630.1"/>
    <property type="molecule type" value="Genomic_DNA"/>
</dbReference>
<gene>
    <name evidence="5" type="primary">tolB</name>
    <name evidence="4" type="ORF">NHP190020_16690</name>
    <name evidence="5" type="ORF">SNTW_16080</name>
</gene>
<dbReference type="Gene3D" id="3.40.50.10070">
    <property type="entry name" value="TolB, N-terminal domain"/>
    <property type="match status" value="1"/>
</dbReference>
<organism evidence="5 6">
    <name type="scientific">Helicobacter suis</name>
    <dbReference type="NCBI Taxonomy" id="104628"/>
    <lineage>
        <taxon>Bacteria</taxon>
        <taxon>Pseudomonadati</taxon>
        <taxon>Campylobacterota</taxon>
        <taxon>Epsilonproteobacteria</taxon>
        <taxon>Campylobacterales</taxon>
        <taxon>Helicobacteraceae</taxon>
        <taxon>Helicobacter</taxon>
    </lineage>
</organism>
<evidence type="ECO:0000256" key="1">
    <source>
        <dbReference type="ARBA" id="ARBA00009820"/>
    </source>
</evidence>
<dbReference type="OrthoDB" id="9815657at2"/>
<dbReference type="RefSeq" id="WP_006564623.1">
    <property type="nucleotide sequence ID" value="NZ_AP019774.1"/>
</dbReference>
<feature type="chain" id="PRO_5044644220" evidence="2">
    <location>
        <begin position="17"/>
        <end position="413"/>
    </location>
</feature>
<keyword evidence="7" id="KW-1185">Reference proteome</keyword>
<dbReference type="GO" id="GO:0015031">
    <property type="term" value="P:protein transport"/>
    <property type="evidence" value="ECO:0007669"/>
    <property type="project" value="InterPro"/>
</dbReference>
<name>A0A6J4D1R1_9HELI</name>
<dbReference type="EMBL" id="AP019774">
    <property type="protein sequence ID" value="BCD70963.1"/>
    <property type="molecule type" value="Genomic_DNA"/>
</dbReference>
<dbReference type="GO" id="GO:0042597">
    <property type="term" value="C:periplasmic space"/>
    <property type="evidence" value="ECO:0007669"/>
    <property type="project" value="InterPro"/>
</dbReference>
<accession>A0A6J4D1R1</accession>
<dbReference type="InterPro" id="IPR011042">
    <property type="entry name" value="6-blade_b-propeller_TolB-like"/>
</dbReference>
<evidence type="ECO:0000256" key="2">
    <source>
        <dbReference type="SAM" id="SignalP"/>
    </source>
</evidence>
<feature type="domain" description="TolB N-terminal" evidence="3">
    <location>
        <begin position="23"/>
        <end position="108"/>
    </location>
</feature>
<evidence type="ECO:0000313" key="5">
    <source>
        <dbReference type="EMBL" id="BCD70963.1"/>
    </source>
</evidence>
<keyword evidence="2" id="KW-0732">Signal</keyword>
<dbReference type="InterPro" id="IPR011659">
    <property type="entry name" value="WD40"/>
</dbReference>
<protein>
    <submittedName>
        <fullName evidence="5">Translocation protein TolB</fullName>
    </submittedName>
</protein>
<evidence type="ECO:0000313" key="7">
    <source>
        <dbReference type="Proteomes" id="UP000509742"/>
    </source>
</evidence>
<proteinExistence type="inferred from homology"/>
<dbReference type="PANTHER" id="PTHR36842">
    <property type="entry name" value="PROTEIN TOLB HOMOLOG"/>
    <property type="match status" value="1"/>
</dbReference>
<dbReference type="Gene3D" id="2.120.10.30">
    <property type="entry name" value="TolB, C-terminal domain"/>
    <property type="match status" value="1"/>
</dbReference>
<comment type="similarity">
    <text evidence="1">Belongs to the TolB family.</text>
</comment>
<dbReference type="NCBIfam" id="NF003124">
    <property type="entry name" value="PRK04043.1"/>
    <property type="match status" value="1"/>
</dbReference>